<proteinExistence type="predicted"/>
<evidence type="ECO:0008006" key="3">
    <source>
        <dbReference type="Google" id="ProtNLM"/>
    </source>
</evidence>
<dbReference type="Gene3D" id="3.20.20.150">
    <property type="entry name" value="Divalent-metal-dependent TIM barrel enzymes"/>
    <property type="match status" value="1"/>
</dbReference>
<dbReference type="AlphaFoldDB" id="A0A8G2BIB6"/>
<protein>
    <recommendedName>
        <fullName evidence="3">Xylose isomerase-like TIM barrel</fullName>
    </recommendedName>
</protein>
<accession>A0A8G2BIB6</accession>
<dbReference type="RefSeq" id="WP_093149303.1">
    <property type="nucleotide sequence ID" value="NZ_FNBW01000004.1"/>
</dbReference>
<organism evidence="1 2">
    <name type="scientific">Thalassobaculum litoreum DSM 18839</name>
    <dbReference type="NCBI Taxonomy" id="1123362"/>
    <lineage>
        <taxon>Bacteria</taxon>
        <taxon>Pseudomonadati</taxon>
        <taxon>Pseudomonadota</taxon>
        <taxon>Alphaproteobacteria</taxon>
        <taxon>Rhodospirillales</taxon>
        <taxon>Thalassobaculaceae</taxon>
        <taxon>Thalassobaculum</taxon>
    </lineage>
</organism>
<dbReference type="SUPFAM" id="SSF51658">
    <property type="entry name" value="Xylose isomerase-like"/>
    <property type="match status" value="1"/>
</dbReference>
<keyword evidence="2" id="KW-1185">Reference proteome</keyword>
<dbReference type="Proteomes" id="UP000198615">
    <property type="component" value="Unassembled WGS sequence"/>
</dbReference>
<gene>
    <name evidence="1" type="ORF">SAMN05660686_01479</name>
</gene>
<name>A0A8G2BIB6_9PROT</name>
<comment type="caution">
    <text evidence="1">The sequence shown here is derived from an EMBL/GenBank/DDBJ whole genome shotgun (WGS) entry which is preliminary data.</text>
</comment>
<reference evidence="1 2" key="1">
    <citation type="submission" date="2016-10" db="EMBL/GenBank/DDBJ databases">
        <authorList>
            <person name="Varghese N."/>
            <person name="Submissions S."/>
        </authorList>
    </citation>
    <scope>NUCLEOTIDE SEQUENCE [LARGE SCALE GENOMIC DNA]</scope>
    <source>
        <strain evidence="1 2">DSM 18839</strain>
    </source>
</reference>
<dbReference type="InterPro" id="IPR036237">
    <property type="entry name" value="Xyl_isomerase-like_sf"/>
</dbReference>
<evidence type="ECO:0000313" key="2">
    <source>
        <dbReference type="Proteomes" id="UP000198615"/>
    </source>
</evidence>
<sequence length="330" mass="36829">MANDLLFGIQTNGIKHADADPMPDVRTRFRMVKEAGVFDYVDKTPDPDQVEDFKAGSAETGLPIRAGGWFYELGGDEGLLERNVKLGAELGSLVHNTQIKLRHADGHVVTDDEVMAAYLDAAELGDRYGCVPCFEVHVNMWSEDFPRVATVARMVEARGVEFNMTLDHSHVIFKIDNPHEQKIFGTDAKVASGELVLNPFRPGNVIEEWVTSGWVKHCHARAAIPNNPKNTLAHHPDGSVGRGIQYPFKRPKPGEYHAEWDETLLEPWKEGIRILMRHHASDRKAKLGQISTEFIPNPDYGGGCTYSLFEQAIACVGWMRETWAEIRAGA</sequence>
<dbReference type="OrthoDB" id="6803264at2"/>
<dbReference type="EMBL" id="FNBW01000004">
    <property type="protein sequence ID" value="SDF50838.1"/>
    <property type="molecule type" value="Genomic_DNA"/>
</dbReference>
<evidence type="ECO:0000313" key="1">
    <source>
        <dbReference type="EMBL" id="SDF50838.1"/>
    </source>
</evidence>